<evidence type="ECO:0000313" key="1">
    <source>
        <dbReference type="EMBL" id="MBE5024114.1"/>
    </source>
</evidence>
<dbReference type="RefSeq" id="WP_193529543.1">
    <property type="nucleotide sequence ID" value="NZ_JADCJZ010000002.1"/>
</dbReference>
<proteinExistence type="predicted"/>
<protein>
    <submittedName>
        <fullName evidence="1">FeoB-associated Cys-rich membrane protein</fullName>
    </submittedName>
</protein>
<name>A0ABR9QSU9_9ACTN</name>
<reference evidence="1 2" key="1">
    <citation type="submission" date="2020-10" db="EMBL/GenBank/DDBJ databases">
        <title>ChiBAC.</title>
        <authorList>
            <person name="Zenner C."/>
            <person name="Hitch T.C.A."/>
            <person name="Clavel T."/>
        </authorList>
    </citation>
    <scope>NUCLEOTIDE SEQUENCE [LARGE SCALE GENOMIC DNA]</scope>
    <source>
        <strain evidence="1 2">DSM 107455</strain>
    </source>
</reference>
<dbReference type="Proteomes" id="UP001194273">
    <property type="component" value="Unassembled WGS sequence"/>
</dbReference>
<sequence length="65" mass="6839">MSAVDLLVLVVVAALLALAIRSVVRSRKNGCSSCGSREGCSAHVTGSPCPAARDMLRNVEKRLDK</sequence>
<dbReference type="EMBL" id="JADCJZ010000002">
    <property type="protein sequence ID" value="MBE5024114.1"/>
    <property type="molecule type" value="Genomic_DNA"/>
</dbReference>
<keyword evidence="2" id="KW-1185">Reference proteome</keyword>
<organism evidence="1 2">
    <name type="scientific">Thermophilibacter gallinarum</name>
    <dbReference type="NCBI Taxonomy" id="2779357"/>
    <lineage>
        <taxon>Bacteria</taxon>
        <taxon>Bacillati</taxon>
        <taxon>Actinomycetota</taxon>
        <taxon>Coriobacteriia</taxon>
        <taxon>Coriobacteriales</taxon>
        <taxon>Atopobiaceae</taxon>
        <taxon>Thermophilibacter</taxon>
    </lineage>
</organism>
<dbReference type="Pfam" id="PF12669">
    <property type="entry name" value="FeoB_associated"/>
    <property type="match status" value="1"/>
</dbReference>
<evidence type="ECO:0000313" key="2">
    <source>
        <dbReference type="Proteomes" id="UP001194273"/>
    </source>
</evidence>
<gene>
    <name evidence="1" type="ORF">INF26_04525</name>
</gene>
<accession>A0ABR9QSU9</accession>
<comment type="caution">
    <text evidence="1">The sequence shown here is derived from an EMBL/GenBank/DDBJ whole genome shotgun (WGS) entry which is preliminary data.</text>
</comment>